<feature type="transmembrane region" description="Helical" evidence="8">
    <location>
        <begin position="82"/>
        <end position="104"/>
    </location>
</feature>
<comment type="subunit">
    <text evidence="8">Component of the oligosaccharyltransferase (OST) complex.</text>
</comment>
<dbReference type="PANTHER" id="PTHR10705">
    <property type="entry name" value="DOLICHYL-DIPHOSPHOOLIGOSACCHARIDE--PROTEIN GLYCOSYLTRANSFERASE SUBUNIT DAD1"/>
    <property type="match status" value="1"/>
</dbReference>
<dbReference type="InterPro" id="IPR003038">
    <property type="entry name" value="DAD/Ost2"/>
</dbReference>
<dbReference type="GO" id="GO:0006487">
    <property type="term" value="P:protein N-linked glycosylation"/>
    <property type="evidence" value="ECO:0007669"/>
    <property type="project" value="TreeGrafter"/>
</dbReference>
<name>A0AAN7ZWZ2_9SACH</name>
<dbReference type="GO" id="GO:0008250">
    <property type="term" value="C:oligosaccharyltransferase complex"/>
    <property type="evidence" value="ECO:0007669"/>
    <property type="project" value="InterPro"/>
</dbReference>
<comment type="function">
    <text evidence="8">Subunit of the oligosaccharyl transferase (OST) complex that catalyzes the initial transfer of a defined glycan (Glc(3)Man(9)GlcNAc(2) in eukaryotes) from the lipid carrier dolichol-pyrophosphate to an asparagine residue within an Asn-X-Ser/Thr consensus motif in nascent polypeptide chains, the first step in protein N-glycosylation. N-glycosylation occurs cotranslationally and the complex associates with the Sec61 complex at the channel-forming translocon complex that mediates protein translocation across the endoplasmic reticulum (ER). All subunits are required for a maximal enzyme activity.</text>
</comment>
<dbReference type="Proteomes" id="UP001306508">
    <property type="component" value="Unassembled WGS sequence"/>
</dbReference>
<evidence type="ECO:0000256" key="4">
    <source>
        <dbReference type="ARBA" id="ARBA00022692"/>
    </source>
</evidence>
<evidence type="ECO:0000256" key="7">
    <source>
        <dbReference type="ARBA" id="ARBA00023136"/>
    </source>
</evidence>
<comment type="pathway">
    <text evidence="2 8">Protein modification; protein glycosylation.</text>
</comment>
<dbReference type="AlphaFoldDB" id="A0AAN7ZWZ2"/>
<dbReference type="EMBL" id="JAWIZZ010000059">
    <property type="protein sequence ID" value="KAK5773986.1"/>
    <property type="molecule type" value="Genomic_DNA"/>
</dbReference>
<keyword evidence="4 8" id="KW-0812">Transmembrane</keyword>
<dbReference type="Pfam" id="PF02109">
    <property type="entry name" value="DAD"/>
    <property type="match status" value="1"/>
</dbReference>
<feature type="transmembrane region" description="Helical" evidence="8">
    <location>
        <begin position="116"/>
        <end position="135"/>
    </location>
</feature>
<keyword evidence="5 8" id="KW-0256">Endoplasmic reticulum</keyword>
<evidence type="ECO:0000256" key="6">
    <source>
        <dbReference type="ARBA" id="ARBA00022989"/>
    </source>
</evidence>
<comment type="subcellular location">
    <subcellularLocation>
        <location evidence="1 8">Endoplasmic reticulum membrane</location>
        <topology evidence="1 8">Multi-pass membrane protein</topology>
    </subcellularLocation>
</comment>
<keyword evidence="10" id="KW-1185">Reference proteome</keyword>
<evidence type="ECO:0000256" key="5">
    <source>
        <dbReference type="ARBA" id="ARBA00022824"/>
    </source>
</evidence>
<sequence length="136" mass="15609">MAANTSSANFIKTSTNATNKKSNSIWNDFQDVYRVSMKSYWDALDKYPKLKLIDIFCLFLVIIGVIQFAFLCLIRDNFPFNAFLSGFIICVGQFALLISFRMQYLNPFPGIPKNRAFGEFIVASLILHFICLHFIN</sequence>
<dbReference type="PANTHER" id="PTHR10705:SF0">
    <property type="entry name" value="DOLICHYL-DIPHOSPHOOLIGOSACCHARIDE--PROTEIN GLYCOSYLTRANSFERASE SUBUNIT DAD1"/>
    <property type="match status" value="1"/>
</dbReference>
<accession>A0AAN7ZWZ2</accession>
<evidence type="ECO:0000313" key="10">
    <source>
        <dbReference type="Proteomes" id="UP001306508"/>
    </source>
</evidence>
<comment type="caution">
    <text evidence="9">The sequence shown here is derived from an EMBL/GenBank/DDBJ whole genome shotgun (WGS) entry which is preliminary data.</text>
</comment>
<keyword evidence="7 8" id="KW-0472">Membrane</keyword>
<evidence type="ECO:0000256" key="1">
    <source>
        <dbReference type="ARBA" id="ARBA00004477"/>
    </source>
</evidence>
<reference evidence="10" key="1">
    <citation type="submission" date="2023-07" db="EMBL/GenBank/DDBJ databases">
        <title>A draft genome of Kazachstania heterogenica Y-27499.</title>
        <authorList>
            <person name="Donic C."/>
            <person name="Kralova J.S."/>
            <person name="Fidel L."/>
            <person name="Ben-Dor S."/>
            <person name="Jung S."/>
        </authorList>
    </citation>
    <scope>NUCLEOTIDE SEQUENCE [LARGE SCALE GENOMIC DNA]</scope>
    <source>
        <strain evidence="10">Y27499</strain>
    </source>
</reference>
<evidence type="ECO:0000256" key="8">
    <source>
        <dbReference type="RuleBase" id="RU361136"/>
    </source>
</evidence>
<evidence type="ECO:0000313" key="9">
    <source>
        <dbReference type="EMBL" id="KAK5773986.1"/>
    </source>
</evidence>
<dbReference type="PIRSF" id="PIRSF005588">
    <property type="entry name" value="DAD"/>
    <property type="match status" value="1"/>
</dbReference>
<keyword evidence="6 8" id="KW-1133">Transmembrane helix</keyword>
<gene>
    <name evidence="9" type="ORF">RI543_004743</name>
</gene>
<comment type="similarity">
    <text evidence="3 8">Belongs to the DAD/OST2 family.</text>
</comment>
<protein>
    <recommendedName>
        <fullName evidence="8">Dolichyl-diphosphooligosaccharide--protein glycosyltransferase subunit OST2</fullName>
        <shortName evidence="8">Oligosaccharyl transferase subunit OST2</shortName>
    </recommendedName>
</protein>
<feature type="transmembrane region" description="Helical" evidence="8">
    <location>
        <begin position="52"/>
        <end position="70"/>
    </location>
</feature>
<proteinExistence type="inferred from homology"/>
<evidence type="ECO:0000256" key="2">
    <source>
        <dbReference type="ARBA" id="ARBA00004922"/>
    </source>
</evidence>
<evidence type="ECO:0000256" key="3">
    <source>
        <dbReference type="ARBA" id="ARBA00009386"/>
    </source>
</evidence>
<organism evidence="9 10">
    <name type="scientific">Arxiozyma heterogenica</name>
    <dbReference type="NCBI Taxonomy" id="278026"/>
    <lineage>
        <taxon>Eukaryota</taxon>
        <taxon>Fungi</taxon>
        <taxon>Dikarya</taxon>
        <taxon>Ascomycota</taxon>
        <taxon>Saccharomycotina</taxon>
        <taxon>Saccharomycetes</taxon>
        <taxon>Saccharomycetales</taxon>
        <taxon>Saccharomycetaceae</taxon>
        <taxon>Arxiozyma</taxon>
    </lineage>
</organism>